<sequence>MTELDVQSASDQLGFLLPKTFSAPMISAGDLSAVGMNPDFEGGVCTTVDDLVGTQEAAVEAALCVHEEMVEWWDEYFAIAQDGGGGYYLMRRDESPEVYLMDSDWCEEPRVVSPNLTAFLEEVKGGEYPD</sequence>
<accession>A0A9X1MT10</accession>
<dbReference type="Gene3D" id="3.40.1580.10">
    <property type="entry name" value="SMI1/KNR4-like"/>
    <property type="match status" value="1"/>
</dbReference>
<evidence type="ECO:0000313" key="2">
    <source>
        <dbReference type="EMBL" id="MCC9631952.1"/>
    </source>
</evidence>
<dbReference type="InterPro" id="IPR037883">
    <property type="entry name" value="Knr4/Smi1-like_sf"/>
</dbReference>
<evidence type="ECO:0000259" key="1">
    <source>
        <dbReference type="Pfam" id="PF09346"/>
    </source>
</evidence>
<dbReference type="RefSeq" id="WP_230224812.1">
    <property type="nucleotide sequence ID" value="NZ_JAJKFT010000010.1"/>
</dbReference>
<dbReference type="Pfam" id="PF09346">
    <property type="entry name" value="SMI1_KNR4"/>
    <property type="match status" value="1"/>
</dbReference>
<feature type="domain" description="Knr4/Smi1-like" evidence="1">
    <location>
        <begin position="2"/>
        <end position="122"/>
    </location>
</feature>
<dbReference type="Proteomes" id="UP001139103">
    <property type="component" value="Unassembled WGS sequence"/>
</dbReference>
<protein>
    <submittedName>
        <fullName evidence="2">SMI1/KNR4 family protein</fullName>
    </submittedName>
</protein>
<name>A0A9X1MT10_9BACT</name>
<dbReference type="EMBL" id="JAJKFT010000010">
    <property type="protein sequence ID" value="MCC9631952.1"/>
    <property type="molecule type" value="Genomic_DNA"/>
</dbReference>
<proteinExistence type="predicted"/>
<dbReference type="AlphaFoldDB" id="A0A9X1MT10"/>
<keyword evidence="3" id="KW-1185">Reference proteome</keyword>
<gene>
    <name evidence="2" type="ORF">LOC68_26450</name>
</gene>
<organism evidence="2 3">
    <name type="scientific">Blastopirellula sediminis</name>
    <dbReference type="NCBI Taxonomy" id="2894196"/>
    <lineage>
        <taxon>Bacteria</taxon>
        <taxon>Pseudomonadati</taxon>
        <taxon>Planctomycetota</taxon>
        <taxon>Planctomycetia</taxon>
        <taxon>Pirellulales</taxon>
        <taxon>Pirellulaceae</taxon>
        <taxon>Blastopirellula</taxon>
    </lineage>
</organism>
<comment type="caution">
    <text evidence="2">The sequence shown here is derived from an EMBL/GenBank/DDBJ whole genome shotgun (WGS) entry which is preliminary data.</text>
</comment>
<reference evidence="2" key="1">
    <citation type="submission" date="2021-11" db="EMBL/GenBank/DDBJ databases">
        <title>Genome sequence.</title>
        <authorList>
            <person name="Sun Q."/>
        </authorList>
    </citation>
    <scope>NUCLEOTIDE SEQUENCE</scope>
    <source>
        <strain evidence="2">JC732</strain>
    </source>
</reference>
<dbReference type="InterPro" id="IPR018958">
    <property type="entry name" value="Knr4/Smi1-like_dom"/>
</dbReference>
<evidence type="ECO:0000313" key="3">
    <source>
        <dbReference type="Proteomes" id="UP001139103"/>
    </source>
</evidence>
<dbReference type="SUPFAM" id="SSF160631">
    <property type="entry name" value="SMI1/KNR4-like"/>
    <property type="match status" value="1"/>
</dbReference>